<evidence type="ECO:0000256" key="1">
    <source>
        <dbReference type="ARBA" id="ARBA00004496"/>
    </source>
</evidence>
<evidence type="ECO:0000256" key="5">
    <source>
        <dbReference type="ARBA" id="ARBA00023015"/>
    </source>
</evidence>
<dbReference type="PROSITE" id="PS00041">
    <property type="entry name" value="HTH_ARAC_FAMILY_1"/>
    <property type="match status" value="1"/>
</dbReference>
<dbReference type="InterPro" id="IPR018062">
    <property type="entry name" value="HTH_AraC-typ_CS"/>
</dbReference>
<organism evidence="11 12">
    <name type="scientific">Paenibacillus sepulcri</name>
    <dbReference type="NCBI Taxonomy" id="359917"/>
    <lineage>
        <taxon>Bacteria</taxon>
        <taxon>Bacillati</taxon>
        <taxon>Bacillota</taxon>
        <taxon>Bacilli</taxon>
        <taxon>Bacillales</taxon>
        <taxon>Paenibacillaceae</taxon>
        <taxon>Paenibacillus</taxon>
    </lineage>
</organism>
<feature type="domain" description="Response regulatory" evidence="10">
    <location>
        <begin position="3"/>
        <end position="120"/>
    </location>
</feature>
<evidence type="ECO:0000256" key="4">
    <source>
        <dbReference type="ARBA" id="ARBA00023012"/>
    </source>
</evidence>
<dbReference type="SUPFAM" id="SSF52172">
    <property type="entry name" value="CheY-like"/>
    <property type="match status" value="1"/>
</dbReference>
<dbReference type="SUPFAM" id="SSF46689">
    <property type="entry name" value="Homeodomain-like"/>
    <property type="match status" value="2"/>
</dbReference>
<feature type="modified residue" description="4-aspartylphosphate" evidence="8">
    <location>
        <position position="55"/>
    </location>
</feature>
<evidence type="ECO:0000256" key="8">
    <source>
        <dbReference type="PROSITE-ProRule" id="PRU00169"/>
    </source>
</evidence>
<dbReference type="InterPro" id="IPR051552">
    <property type="entry name" value="HptR"/>
</dbReference>
<dbReference type="SMART" id="SM00448">
    <property type="entry name" value="REC"/>
    <property type="match status" value="1"/>
</dbReference>
<dbReference type="PANTHER" id="PTHR42713:SF3">
    <property type="entry name" value="TRANSCRIPTIONAL REGULATORY PROTEIN HPTR"/>
    <property type="match status" value="1"/>
</dbReference>
<keyword evidence="7" id="KW-0804">Transcription</keyword>
<dbReference type="InterPro" id="IPR020449">
    <property type="entry name" value="Tscrpt_reg_AraC-type_HTH"/>
</dbReference>
<dbReference type="Proteomes" id="UP001519887">
    <property type="component" value="Unassembled WGS sequence"/>
</dbReference>
<dbReference type="PRINTS" id="PR00032">
    <property type="entry name" value="HTHARAC"/>
</dbReference>
<evidence type="ECO:0000256" key="6">
    <source>
        <dbReference type="ARBA" id="ARBA00023125"/>
    </source>
</evidence>
<evidence type="ECO:0000256" key="7">
    <source>
        <dbReference type="ARBA" id="ARBA00023163"/>
    </source>
</evidence>
<dbReference type="InterPro" id="IPR018060">
    <property type="entry name" value="HTH_AraC"/>
</dbReference>
<keyword evidence="2" id="KW-0963">Cytoplasm</keyword>
<accession>A0ABS7BVR4</accession>
<name>A0ABS7BVR4_9BACL</name>
<proteinExistence type="predicted"/>
<comment type="subcellular location">
    <subcellularLocation>
        <location evidence="1">Cytoplasm</location>
    </subcellularLocation>
</comment>
<dbReference type="Pfam" id="PF12833">
    <property type="entry name" value="HTH_18"/>
    <property type="match status" value="1"/>
</dbReference>
<evidence type="ECO:0000259" key="10">
    <source>
        <dbReference type="PROSITE" id="PS50110"/>
    </source>
</evidence>
<dbReference type="CDD" id="cd17536">
    <property type="entry name" value="REC_YesN-like"/>
    <property type="match status" value="1"/>
</dbReference>
<dbReference type="Gene3D" id="1.10.10.60">
    <property type="entry name" value="Homeodomain-like"/>
    <property type="match status" value="2"/>
</dbReference>
<dbReference type="PROSITE" id="PS01124">
    <property type="entry name" value="HTH_ARAC_FAMILY_2"/>
    <property type="match status" value="1"/>
</dbReference>
<keyword evidence="12" id="KW-1185">Reference proteome</keyword>
<comment type="caution">
    <text evidence="11">The sequence shown here is derived from an EMBL/GenBank/DDBJ whole genome shotgun (WGS) entry which is preliminary data.</text>
</comment>
<feature type="domain" description="HTH araC/xylS-type" evidence="9">
    <location>
        <begin position="475"/>
        <end position="573"/>
    </location>
</feature>
<keyword evidence="6" id="KW-0238">DNA-binding</keyword>
<dbReference type="PROSITE" id="PS50110">
    <property type="entry name" value="RESPONSE_REGULATORY"/>
    <property type="match status" value="1"/>
</dbReference>
<keyword evidence="4" id="KW-0902">Two-component regulatory system</keyword>
<gene>
    <name evidence="11" type="ORF">K0U00_01665</name>
</gene>
<dbReference type="SMART" id="SM00342">
    <property type="entry name" value="HTH_ARAC"/>
    <property type="match status" value="1"/>
</dbReference>
<protein>
    <submittedName>
        <fullName evidence="11">Response regulator</fullName>
    </submittedName>
</protein>
<keyword evidence="3 8" id="KW-0597">Phosphoprotein</keyword>
<reference evidence="11 12" key="1">
    <citation type="submission" date="2021-07" db="EMBL/GenBank/DDBJ databases">
        <title>Paenibacillus radiodurans sp. nov., isolated from the southeastern edge of Tengger Desert.</title>
        <authorList>
            <person name="Zhang G."/>
        </authorList>
    </citation>
    <scope>NUCLEOTIDE SEQUENCE [LARGE SCALE GENOMIC DNA]</scope>
    <source>
        <strain evidence="11 12">CCM 7311</strain>
    </source>
</reference>
<dbReference type="InterPro" id="IPR011006">
    <property type="entry name" value="CheY-like_superfamily"/>
</dbReference>
<sequence>MFKLMIVDDELWIREGLKQTIDWGAYGIQLIGEAEDGRKALLLIDDNIPDIVISDIKMPSMNGLELIEELKLRGTDIKVIFISGFSDFAYAQKAVKLGAFDYILKPIEEKVLLEIIERCVCEIMKKKEDSYRLEELSSRIRESLPLAKQKHLEMCLTQPMPDNELQIKWKTFQIELDPNRLVILAAVVHEWGERDMNEKECSLIRYALGNLMEEMISGDGMRCIACPLHENEFLDLALIVSPQEHDKPTMYEQLFRCAYRVIEGAQKYLGIRITIGISDISDRKNLYSAFKEALTKSAGYLSEESGHVYGPVIMESSYMDVNAPPRHPLPAAYAAFQMPGARQSVSFAGSIPVATIKTEALDAARSNRLLHALKLMDEHKCSEMLDDQTEHLRELVKQTSAIAVRSEMNLYIGILLSKWRDLCTAKYTSEPFRVTHQQKLQLYRCPLNEWKSTIMSVFLTKNTTVSVSGQKRIIETALRYIHDNYHLGISLNSVAEHIYLNPSYFSRLFHAEVGETLSRYLIRIRIAKAKELLEQTLLKIYEIADRVGYKDFRHFVKIFKEYEGMTPAQFRNHGM</sequence>
<evidence type="ECO:0000256" key="3">
    <source>
        <dbReference type="ARBA" id="ARBA00022553"/>
    </source>
</evidence>
<evidence type="ECO:0000259" key="9">
    <source>
        <dbReference type="PROSITE" id="PS01124"/>
    </source>
</evidence>
<dbReference type="InterPro" id="IPR009057">
    <property type="entry name" value="Homeodomain-like_sf"/>
</dbReference>
<dbReference type="Pfam" id="PF00072">
    <property type="entry name" value="Response_reg"/>
    <property type="match status" value="1"/>
</dbReference>
<dbReference type="EMBL" id="JAHZIK010000015">
    <property type="protein sequence ID" value="MBW7452749.1"/>
    <property type="molecule type" value="Genomic_DNA"/>
</dbReference>
<evidence type="ECO:0000313" key="11">
    <source>
        <dbReference type="EMBL" id="MBW7452749.1"/>
    </source>
</evidence>
<keyword evidence="5" id="KW-0805">Transcription regulation</keyword>
<dbReference type="RefSeq" id="WP_210044153.1">
    <property type="nucleotide sequence ID" value="NZ_JBHLVU010000009.1"/>
</dbReference>
<dbReference type="Gene3D" id="3.40.50.2300">
    <property type="match status" value="1"/>
</dbReference>
<evidence type="ECO:0000313" key="12">
    <source>
        <dbReference type="Proteomes" id="UP001519887"/>
    </source>
</evidence>
<dbReference type="InterPro" id="IPR001789">
    <property type="entry name" value="Sig_transdc_resp-reg_receiver"/>
</dbReference>
<dbReference type="PANTHER" id="PTHR42713">
    <property type="entry name" value="HISTIDINE KINASE-RELATED"/>
    <property type="match status" value="1"/>
</dbReference>
<evidence type="ECO:0000256" key="2">
    <source>
        <dbReference type="ARBA" id="ARBA00022490"/>
    </source>
</evidence>